<comment type="caution">
    <text evidence="1">The sequence shown here is derived from an EMBL/GenBank/DDBJ whole genome shotgun (WGS) entry which is preliminary data.</text>
</comment>
<proteinExistence type="predicted"/>
<sequence length="153" mass="17131">MEKIMNNSYINKDEINNKIYDYIAGYINCSTDQLKEEGTHFVKNKKAAKNHVKILSIRDTNIISLSEEKYELGKQLLSGKTRDELYEGNNLKTLCDIEGFENSLAFDAEGNTNTTIVLCAIKDNEIIAIAGAAPTGKLMEVGIDVKKNRLPKQ</sequence>
<dbReference type="RefSeq" id="WP_186847416.1">
    <property type="nucleotide sequence ID" value="NZ_JACOOX010000002.1"/>
</dbReference>
<organism evidence="1 2">
    <name type="scientific">Coprococcus hominis</name>
    <name type="common">ex Liu et al. 2022</name>
    <dbReference type="NCBI Taxonomy" id="2763039"/>
    <lineage>
        <taxon>Bacteria</taxon>
        <taxon>Bacillati</taxon>
        <taxon>Bacillota</taxon>
        <taxon>Clostridia</taxon>
        <taxon>Lachnospirales</taxon>
        <taxon>Lachnospiraceae</taxon>
        <taxon>Coprococcus</taxon>
    </lineage>
</organism>
<accession>A0A8I0AII4</accession>
<keyword evidence="2" id="KW-1185">Reference proteome</keyword>
<evidence type="ECO:0000313" key="2">
    <source>
        <dbReference type="Proteomes" id="UP000615234"/>
    </source>
</evidence>
<name>A0A8I0AII4_9FIRM</name>
<dbReference type="EMBL" id="JACOOX010000002">
    <property type="protein sequence ID" value="MBC5662102.1"/>
    <property type="molecule type" value="Genomic_DNA"/>
</dbReference>
<reference evidence="1 2" key="1">
    <citation type="submission" date="2020-08" db="EMBL/GenBank/DDBJ databases">
        <title>Genome public.</title>
        <authorList>
            <person name="Liu C."/>
            <person name="Sun Q."/>
        </authorList>
    </citation>
    <scope>NUCLEOTIDE SEQUENCE [LARGE SCALE GENOMIC DNA]</scope>
    <source>
        <strain evidence="1 2">NSJ-10</strain>
    </source>
</reference>
<dbReference type="Proteomes" id="UP000615234">
    <property type="component" value="Unassembled WGS sequence"/>
</dbReference>
<gene>
    <name evidence="1" type="ORF">H8S09_04205</name>
</gene>
<dbReference type="AlphaFoldDB" id="A0A8I0AII4"/>
<protein>
    <submittedName>
        <fullName evidence="1">Uncharacterized protein</fullName>
    </submittedName>
</protein>
<evidence type="ECO:0000313" key="1">
    <source>
        <dbReference type="EMBL" id="MBC5662102.1"/>
    </source>
</evidence>